<sequence>MSPILSLPVEVIVLVFQHSGGLTQVATLSSTCKLFHSVWLRNSPSILGHVPGRQIRAFDDALMAVRATQIVKDAIQAGQLPPDPFPTAGLSSSARPPSIDELKTIYDFQHLAKCIEHIFIKDVHESWFGSPSHFGESLDFSSDPPSWRHWRERFYSSIYRVFLAGALLYRAYQAPHALPADDRPSDFLKTATANLEEYRASEDGLPQETELTESDIRYLLKFPVFNFEAYEEHEPVFGQLAELLFNLSKDRVLRNDDIPAPKPVSKYHVGPRLPRRIEDDPVKCVLFSETMQLLLIIELLCGTSRPTCVFLDGLDANRDGMGDRLPYPHKLLEPTEPTRKVSVVLFDKFFLEEILMPRTIEDANVKLPVAIPVDNQLGFRDTGVLLYEMFHSSGQPNHYISGCEAAPPELQCVQYIFRRYFNLRFADKAFEVYAESPYRMLYSDGDLFLEDDIHSYVIPEDDPGGLLSSADKPHANLHYIGAR</sequence>
<evidence type="ECO:0000313" key="1">
    <source>
        <dbReference type="EMBL" id="PGH10679.1"/>
    </source>
</evidence>
<protein>
    <recommendedName>
        <fullName evidence="3">F-box domain-containing protein</fullName>
    </recommendedName>
</protein>
<comment type="caution">
    <text evidence="1">The sequence shown here is derived from an EMBL/GenBank/DDBJ whole genome shotgun (WGS) entry which is preliminary data.</text>
</comment>
<proteinExistence type="predicted"/>
<evidence type="ECO:0008006" key="3">
    <source>
        <dbReference type="Google" id="ProtNLM"/>
    </source>
</evidence>
<dbReference type="STRING" id="1447883.A0A2B7XNX6"/>
<keyword evidence="2" id="KW-1185">Reference proteome</keyword>
<accession>A0A2B7XNX6</accession>
<gene>
    <name evidence="1" type="ORF">AJ80_07435</name>
</gene>
<reference evidence="1 2" key="1">
    <citation type="submission" date="2017-10" db="EMBL/GenBank/DDBJ databases">
        <title>Comparative genomics in systemic dimorphic fungi from Ajellomycetaceae.</title>
        <authorList>
            <person name="Munoz J.F."/>
            <person name="Mcewen J.G."/>
            <person name="Clay O.K."/>
            <person name="Cuomo C.A."/>
        </authorList>
    </citation>
    <scope>NUCLEOTIDE SEQUENCE [LARGE SCALE GENOMIC DNA]</scope>
    <source>
        <strain evidence="1 2">UAMH7299</strain>
    </source>
</reference>
<dbReference type="Proteomes" id="UP000224634">
    <property type="component" value="Unassembled WGS sequence"/>
</dbReference>
<organism evidence="1 2">
    <name type="scientific">Polytolypa hystricis (strain UAMH7299)</name>
    <dbReference type="NCBI Taxonomy" id="1447883"/>
    <lineage>
        <taxon>Eukaryota</taxon>
        <taxon>Fungi</taxon>
        <taxon>Dikarya</taxon>
        <taxon>Ascomycota</taxon>
        <taxon>Pezizomycotina</taxon>
        <taxon>Eurotiomycetes</taxon>
        <taxon>Eurotiomycetidae</taxon>
        <taxon>Onygenales</taxon>
        <taxon>Onygenales incertae sedis</taxon>
        <taxon>Polytolypa</taxon>
    </lineage>
</organism>
<dbReference type="AlphaFoldDB" id="A0A2B7XNX6"/>
<evidence type="ECO:0000313" key="2">
    <source>
        <dbReference type="Proteomes" id="UP000224634"/>
    </source>
</evidence>
<name>A0A2B7XNX6_POLH7</name>
<dbReference type="EMBL" id="PDNA01000143">
    <property type="protein sequence ID" value="PGH10679.1"/>
    <property type="molecule type" value="Genomic_DNA"/>
</dbReference>
<dbReference type="OrthoDB" id="5280464at2759"/>